<dbReference type="HAMAP" id="MF_00220_B">
    <property type="entry name" value="PyrC_classI_B"/>
    <property type="match status" value="1"/>
</dbReference>
<feature type="binding site" evidence="7">
    <location>
        <position position="57"/>
    </location>
    <ligand>
        <name>Zn(2+)</name>
        <dbReference type="ChEBI" id="CHEBI:29105"/>
        <label>1</label>
    </ligand>
</feature>
<dbReference type="Pfam" id="PF12890">
    <property type="entry name" value="DHOase"/>
    <property type="match status" value="1"/>
</dbReference>
<keyword evidence="4 7" id="KW-0378">Hydrolase</keyword>
<dbReference type="SUPFAM" id="SSF51556">
    <property type="entry name" value="Metallo-dependent hydrolases"/>
    <property type="match status" value="1"/>
</dbReference>
<keyword evidence="11" id="KW-1185">Reference proteome</keyword>
<name>A0ABT8T7E1_9BACT</name>
<evidence type="ECO:0000256" key="1">
    <source>
        <dbReference type="ARBA" id="ARBA00002368"/>
    </source>
</evidence>
<keyword evidence="6 7" id="KW-0665">Pyrimidine biosynthesis</keyword>
<feature type="binding site" evidence="7">
    <location>
        <begin position="320"/>
        <end position="321"/>
    </location>
    <ligand>
        <name>substrate</name>
    </ligand>
</feature>
<dbReference type="Pfam" id="PF07969">
    <property type="entry name" value="Amidohydro_3"/>
    <property type="match status" value="1"/>
</dbReference>
<dbReference type="SUPFAM" id="SSF51338">
    <property type="entry name" value="Composite domain of metallo-dependent hydrolases"/>
    <property type="match status" value="1"/>
</dbReference>
<protein>
    <recommendedName>
        <fullName evidence="7">Dihydroorotase</fullName>
        <shortName evidence="7">DHOase</shortName>
        <ecNumber evidence="7">3.5.2.3</ecNumber>
    </recommendedName>
</protein>
<feature type="binding site" evidence="7">
    <location>
        <position position="176"/>
    </location>
    <ligand>
        <name>Zn(2+)</name>
        <dbReference type="ChEBI" id="CHEBI:29105"/>
        <label>2</label>
    </ligand>
</feature>
<feature type="binding site" evidence="7">
    <location>
        <position position="149"/>
    </location>
    <ligand>
        <name>Zn(2+)</name>
        <dbReference type="ChEBI" id="CHEBI:29105"/>
        <label>2</label>
    </ligand>
</feature>
<dbReference type="Proteomes" id="UP001171111">
    <property type="component" value="Unassembled WGS sequence"/>
</dbReference>
<dbReference type="InterPro" id="IPR050138">
    <property type="entry name" value="DHOase/Allantoinase_Hydrolase"/>
</dbReference>
<feature type="binding site" evidence="7">
    <location>
        <begin position="59"/>
        <end position="61"/>
    </location>
    <ligand>
        <name>substrate</name>
    </ligand>
</feature>
<reference evidence="10 11" key="1">
    <citation type="submission" date="2023-06" db="EMBL/GenBank/DDBJ databases">
        <title>Campylobacter magnum sp. nov., isolated from cecal contents of domestic pigs (Sus scrofa domesticus).</title>
        <authorList>
            <person name="Papic B."/>
            <person name="Gruntar I."/>
        </authorList>
    </citation>
    <scope>NUCLEOTIDE SEQUENCE [LARGE SCALE GENOMIC DNA]</scope>
    <source>
        <strain evidence="11">34484-21</strain>
    </source>
</reference>
<keyword evidence="5 7" id="KW-0862">Zinc</keyword>
<evidence type="ECO:0000256" key="7">
    <source>
        <dbReference type="HAMAP-Rule" id="MF_00220"/>
    </source>
</evidence>
<comment type="pathway">
    <text evidence="7">Pyrimidine metabolism; UMP biosynthesis via de novo pathway; (S)-dihydroorotate from bicarbonate: step 3/3.</text>
</comment>
<evidence type="ECO:0000256" key="4">
    <source>
        <dbReference type="ARBA" id="ARBA00022801"/>
    </source>
</evidence>
<dbReference type="NCBIfam" id="TIGR00857">
    <property type="entry name" value="pyrC_multi"/>
    <property type="match status" value="1"/>
</dbReference>
<gene>
    <name evidence="7" type="primary">pyrC</name>
    <name evidence="10" type="ORF">Q2362_05860</name>
</gene>
<evidence type="ECO:0000259" key="8">
    <source>
        <dbReference type="Pfam" id="PF07969"/>
    </source>
</evidence>
<dbReference type="Gene3D" id="3.20.20.140">
    <property type="entry name" value="Metal-dependent hydrolases"/>
    <property type="match status" value="1"/>
</dbReference>
<feature type="binding site" evidence="7">
    <location>
        <position position="306"/>
    </location>
    <ligand>
        <name>substrate</name>
    </ligand>
</feature>
<dbReference type="GO" id="GO:0004151">
    <property type="term" value="F:dihydroorotase activity"/>
    <property type="evidence" value="ECO:0007669"/>
    <property type="project" value="UniProtKB-EC"/>
</dbReference>
<dbReference type="PROSITE" id="PS00482">
    <property type="entry name" value="DIHYDROOROTASE_1"/>
    <property type="match status" value="1"/>
</dbReference>
<dbReference type="EMBL" id="JAULJQ010000006">
    <property type="protein sequence ID" value="MDO2409624.1"/>
    <property type="molecule type" value="Genomic_DNA"/>
</dbReference>
<organism evidence="10 11">
    <name type="scientific">Campylobacter magnus</name>
    <dbReference type="NCBI Taxonomy" id="3026462"/>
    <lineage>
        <taxon>Bacteria</taxon>
        <taxon>Pseudomonadati</taxon>
        <taxon>Campylobacterota</taxon>
        <taxon>Epsilonproteobacteria</taxon>
        <taxon>Campylobacterales</taxon>
        <taxon>Campylobacteraceae</taxon>
        <taxon>Campylobacter</taxon>
    </lineage>
</organism>
<keyword evidence="3 7" id="KW-0479">Metal-binding</keyword>
<comment type="function">
    <text evidence="1 7">Catalyzes the reversible cyclization of carbamoyl aspartate to dihydroorotate.</text>
</comment>
<dbReference type="InterPro" id="IPR002195">
    <property type="entry name" value="Dihydroorotase_CS"/>
</dbReference>
<comment type="cofactor">
    <cofactor evidence="7">
        <name>Zn(2+)</name>
        <dbReference type="ChEBI" id="CHEBI:29105"/>
    </cofactor>
    <text evidence="7">Binds 2 Zn(2+) ions per subunit.</text>
</comment>
<dbReference type="InterPro" id="IPR011059">
    <property type="entry name" value="Metal-dep_hydrolase_composite"/>
</dbReference>
<evidence type="ECO:0000256" key="2">
    <source>
        <dbReference type="ARBA" id="ARBA00010286"/>
    </source>
</evidence>
<feature type="domain" description="Amidohydrolase 3" evidence="8">
    <location>
        <begin position="334"/>
        <end position="419"/>
    </location>
</feature>
<comment type="caution">
    <text evidence="10">The sequence shown here is derived from an EMBL/GenBank/DDBJ whole genome shotgun (WGS) entry which is preliminary data.</text>
</comment>
<evidence type="ECO:0000256" key="3">
    <source>
        <dbReference type="ARBA" id="ARBA00022723"/>
    </source>
</evidence>
<feature type="binding site" evidence="7">
    <location>
        <position position="91"/>
    </location>
    <ligand>
        <name>substrate</name>
    </ligand>
</feature>
<sequence length="425" mass="46317">MSILIKNATIINANNTQKANILIKDNKITQISSAMSDADRVIDASGKLVMPGLIDMHVHFRDPGQEYKEDIITGSHAAAAGGVTTACCMANTKPVNDNPLIAKYMIQKAKDCGLIDLYPISAITQGSKGERLVDMGKMLEAGCIAFSDDGLPVVSSDVMRAALEYSAHHGSFIINHSQDCSLCRCGHMNEGQMSMKLGIKGMPREQEEIMISRDLLLAKQTGGRIHTAHISSAWSLELVKMAREKGINITCEVTPHHFTYDESALENYDTSYKMSPPLRTKADVEAMKAGLKSGVIDVIATDHAPHSKDEKNSTFEDAPFGITGLQTLVPLTLNLVRDGVLSYEDMVRVCSKRPAEILGLDDRGEIAVGKLADIAIIDPNIEYIFDDKLNFSKSVNSPLFGKTLKGANVLSIKSGKIVYEWGKEF</sequence>
<dbReference type="InterPro" id="IPR004722">
    <property type="entry name" value="DHOase"/>
</dbReference>
<evidence type="ECO:0000256" key="6">
    <source>
        <dbReference type="ARBA" id="ARBA00022975"/>
    </source>
</evidence>
<dbReference type="InterPro" id="IPR013108">
    <property type="entry name" value="Amidohydro_3"/>
</dbReference>
<evidence type="ECO:0000313" key="11">
    <source>
        <dbReference type="Proteomes" id="UP001171111"/>
    </source>
</evidence>
<dbReference type="RefSeq" id="WP_302244444.1">
    <property type="nucleotide sequence ID" value="NZ_JAULJQ010000006.1"/>
</dbReference>
<dbReference type="PANTHER" id="PTHR43668:SF2">
    <property type="entry name" value="ALLANTOINASE"/>
    <property type="match status" value="1"/>
</dbReference>
<evidence type="ECO:0000259" key="9">
    <source>
        <dbReference type="Pfam" id="PF12890"/>
    </source>
</evidence>
<dbReference type="PANTHER" id="PTHR43668">
    <property type="entry name" value="ALLANTOINASE"/>
    <property type="match status" value="1"/>
</dbReference>
<comment type="catalytic activity">
    <reaction evidence="7">
        <text>(S)-dihydroorotate + H2O = N-carbamoyl-L-aspartate + H(+)</text>
        <dbReference type="Rhea" id="RHEA:24296"/>
        <dbReference type="ChEBI" id="CHEBI:15377"/>
        <dbReference type="ChEBI" id="CHEBI:15378"/>
        <dbReference type="ChEBI" id="CHEBI:30864"/>
        <dbReference type="ChEBI" id="CHEBI:32814"/>
        <dbReference type="EC" id="3.5.2.3"/>
    </reaction>
</comment>
<comment type="caution">
    <text evidence="7">Lacks conserved residue(s) required for the propagation of feature annotation.</text>
</comment>
<dbReference type="CDD" id="cd01317">
    <property type="entry name" value="DHOase_IIa"/>
    <property type="match status" value="1"/>
</dbReference>
<feature type="domain" description="Dihydroorotase catalytic" evidence="9">
    <location>
        <begin position="46"/>
        <end position="232"/>
    </location>
</feature>
<proteinExistence type="inferred from homology"/>
<feature type="binding site" evidence="7">
    <location>
        <position position="149"/>
    </location>
    <ligand>
        <name>Zn(2+)</name>
        <dbReference type="ChEBI" id="CHEBI:29105"/>
        <label>1</label>
    </ligand>
</feature>
<dbReference type="EC" id="3.5.2.3" evidence="7"/>
<evidence type="ECO:0000256" key="5">
    <source>
        <dbReference type="ARBA" id="ARBA00022833"/>
    </source>
</evidence>
<feature type="active site" evidence="7">
    <location>
        <position position="302"/>
    </location>
</feature>
<dbReference type="Gene3D" id="2.30.40.10">
    <property type="entry name" value="Urease, subunit C, domain 1"/>
    <property type="match status" value="1"/>
</dbReference>
<comment type="similarity">
    <text evidence="2 7">Belongs to the metallo-dependent hydrolases superfamily. DHOase family. Class I DHOase subfamily.</text>
</comment>
<evidence type="ECO:0000313" key="10">
    <source>
        <dbReference type="EMBL" id="MDO2409624.1"/>
    </source>
</evidence>
<dbReference type="InterPro" id="IPR032466">
    <property type="entry name" value="Metal_Hydrolase"/>
</dbReference>
<feature type="binding site" evidence="7">
    <location>
        <position position="229"/>
    </location>
    <ligand>
        <name>Zn(2+)</name>
        <dbReference type="ChEBI" id="CHEBI:29105"/>
        <label>2</label>
    </ligand>
</feature>
<accession>A0ABT8T7E1</accession>
<dbReference type="PROSITE" id="PS00483">
    <property type="entry name" value="DIHYDROOROTASE_2"/>
    <property type="match status" value="1"/>
</dbReference>
<dbReference type="InterPro" id="IPR024403">
    <property type="entry name" value="DHOase_cat"/>
</dbReference>
<feature type="binding site" evidence="7">
    <location>
        <position position="59"/>
    </location>
    <ligand>
        <name>Zn(2+)</name>
        <dbReference type="ChEBI" id="CHEBI:29105"/>
        <label>1</label>
    </ligand>
</feature>
<feature type="binding site" evidence="7">
    <location>
        <position position="302"/>
    </location>
    <ligand>
        <name>Zn(2+)</name>
        <dbReference type="ChEBI" id="CHEBI:29105"/>
        <label>1</label>
    </ligand>
</feature>